<comment type="caution">
    <text evidence="2">The sequence shown here is derived from an EMBL/GenBank/DDBJ whole genome shotgun (WGS) entry which is preliminary data.</text>
</comment>
<dbReference type="RefSeq" id="WP_331785744.1">
    <property type="nucleotide sequence ID" value="NZ_JAVFKM010000003.1"/>
</dbReference>
<evidence type="ECO:0000313" key="3">
    <source>
        <dbReference type="Proteomes" id="UP001348265"/>
    </source>
</evidence>
<dbReference type="Pfam" id="PF04149">
    <property type="entry name" value="DUF397"/>
    <property type="match status" value="1"/>
</dbReference>
<keyword evidence="3" id="KW-1185">Reference proteome</keyword>
<accession>A0ABU7WP51</accession>
<dbReference type="EMBL" id="JAVFKM010000003">
    <property type="protein sequence ID" value="MEF3112912.1"/>
    <property type="molecule type" value="Genomic_DNA"/>
</dbReference>
<reference evidence="2 3" key="1">
    <citation type="submission" date="2023-08" db="EMBL/GenBank/DDBJ databases">
        <authorList>
            <person name="Sharma P."/>
            <person name="Verma V."/>
            <person name="Mohan M.K."/>
            <person name="Dubey A.K."/>
        </authorList>
    </citation>
    <scope>NUCLEOTIDE SEQUENCE [LARGE SCALE GENOMIC DNA]</scope>
    <source>
        <strain evidence="2 3">ADP4</strain>
    </source>
</reference>
<dbReference type="Proteomes" id="UP001348265">
    <property type="component" value="Unassembled WGS sequence"/>
</dbReference>
<evidence type="ECO:0000313" key="2">
    <source>
        <dbReference type="EMBL" id="MEF3112912.1"/>
    </source>
</evidence>
<feature type="domain" description="DUF397" evidence="1">
    <location>
        <begin position="5"/>
        <end position="56"/>
    </location>
</feature>
<gene>
    <name evidence="2" type="ORF">RB636_06805</name>
</gene>
<sequence>MPPYAFRKSSYSNEERECVEVAIDATDAVVIRDSKRRDGPTLRVDPAAWATFLATLHQEG</sequence>
<organism evidence="2 3">
    <name type="scientific">Streptomyces chrestomyceticus</name>
    <dbReference type="NCBI Taxonomy" id="68185"/>
    <lineage>
        <taxon>Bacteria</taxon>
        <taxon>Bacillati</taxon>
        <taxon>Actinomycetota</taxon>
        <taxon>Actinomycetes</taxon>
        <taxon>Kitasatosporales</taxon>
        <taxon>Streptomycetaceae</taxon>
        <taxon>Streptomyces</taxon>
    </lineage>
</organism>
<dbReference type="InterPro" id="IPR007278">
    <property type="entry name" value="DUF397"/>
</dbReference>
<evidence type="ECO:0000259" key="1">
    <source>
        <dbReference type="Pfam" id="PF04149"/>
    </source>
</evidence>
<proteinExistence type="predicted"/>
<name>A0ABU7WP51_9ACTN</name>
<protein>
    <submittedName>
        <fullName evidence="2">DUF397 domain-containing protein</fullName>
    </submittedName>
</protein>